<dbReference type="Proteomes" id="UP000790347">
    <property type="component" value="Unassembled WGS sequence"/>
</dbReference>
<dbReference type="EMBL" id="ASGP02000002">
    <property type="protein sequence ID" value="KAH9521830.1"/>
    <property type="molecule type" value="Genomic_DNA"/>
</dbReference>
<protein>
    <submittedName>
        <fullName evidence="1">Uncharacterized protein</fullName>
    </submittedName>
</protein>
<reference evidence="1" key="2">
    <citation type="journal article" date="2022" name="Res Sq">
        <title>Comparative Genomics Reveals Insights into the Divergent Evolution of Astigmatic Mites and Household Pest Adaptations.</title>
        <authorList>
            <person name="Xiong Q."/>
            <person name="Wan A.T.-Y."/>
            <person name="Liu X.-Y."/>
            <person name="Fung C.S.-H."/>
            <person name="Xiao X."/>
            <person name="Malainual N."/>
            <person name="Hou J."/>
            <person name="Wang L."/>
            <person name="Wang M."/>
            <person name="Yang K."/>
            <person name="Cui Y."/>
            <person name="Leung E."/>
            <person name="Nong W."/>
            <person name="Shin S.-K."/>
            <person name="Au S."/>
            <person name="Jeong K.Y."/>
            <person name="Chew F.T."/>
            <person name="Hui J."/>
            <person name="Leung T.F."/>
            <person name="Tungtrongchitr A."/>
            <person name="Zhong N."/>
            <person name="Liu Z."/>
            <person name="Tsui S."/>
        </authorList>
    </citation>
    <scope>NUCLEOTIDE SEQUENCE</scope>
    <source>
        <strain evidence="1">Derf</strain>
        <tissue evidence="1">Whole organism</tissue>
    </source>
</reference>
<dbReference type="AlphaFoldDB" id="A0A922LB99"/>
<name>A0A922LB99_DERFA</name>
<reference evidence="1" key="1">
    <citation type="submission" date="2013-05" db="EMBL/GenBank/DDBJ databases">
        <authorList>
            <person name="Yim A.K.Y."/>
            <person name="Chan T.F."/>
            <person name="Ji K.M."/>
            <person name="Liu X.Y."/>
            <person name="Zhou J.W."/>
            <person name="Li R.Q."/>
            <person name="Yang K.Y."/>
            <person name="Li J."/>
            <person name="Li M."/>
            <person name="Law P.T.W."/>
            <person name="Wu Y.L."/>
            <person name="Cai Z.L."/>
            <person name="Qin H."/>
            <person name="Bao Y."/>
            <person name="Leung R.K.K."/>
            <person name="Ng P.K.S."/>
            <person name="Zou J."/>
            <person name="Zhong X.J."/>
            <person name="Ran P.X."/>
            <person name="Zhong N.S."/>
            <person name="Liu Z.G."/>
            <person name="Tsui S.K.W."/>
        </authorList>
    </citation>
    <scope>NUCLEOTIDE SEQUENCE</scope>
    <source>
        <strain evidence="1">Derf</strain>
        <tissue evidence="1">Whole organism</tissue>
    </source>
</reference>
<proteinExistence type="predicted"/>
<gene>
    <name evidence="1" type="ORF">DERF_005456</name>
</gene>
<comment type="caution">
    <text evidence="1">The sequence shown here is derived from an EMBL/GenBank/DDBJ whole genome shotgun (WGS) entry which is preliminary data.</text>
</comment>
<evidence type="ECO:0000313" key="1">
    <source>
        <dbReference type="EMBL" id="KAH9521830.1"/>
    </source>
</evidence>
<organism evidence="1 2">
    <name type="scientific">Dermatophagoides farinae</name>
    <name type="common">American house dust mite</name>
    <dbReference type="NCBI Taxonomy" id="6954"/>
    <lineage>
        <taxon>Eukaryota</taxon>
        <taxon>Metazoa</taxon>
        <taxon>Ecdysozoa</taxon>
        <taxon>Arthropoda</taxon>
        <taxon>Chelicerata</taxon>
        <taxon>Arachnida</taxon>
        <taxon>Acari</taxon>
        <taxon>Acariformes</taxon>
        <taxon>Sarcoptiformes</taxon>
        <taxon>Astigmata</taxon>
        <taxon>Psoroptidia</taxon>
        <taxon>Analgoidea</taxon>
        <taxon>Pyroglyphidae</taxon>
        <taxon>Dermatophagoidinae</taxon>
        <taxon>Dermatophagoides</taxon>
    </lineage>
</organism>
<accession>A0A922LB99</accession>
<evidence type="ECO:0000313" key="2">
    <source>
        <dbReference type="Proteomes" id="UP000790347"/>
    </source>
</evidence>
<sequence length="67" mass="7476">MAVVHGCLPDRQLNGSLHDQYTGPGILTQIQTAVDMNATNRSLKYFTVSVSYWQPSTNNKSINDHQI</sequence>
<keyword evidence="2" id="KW-1185">Reference proteome</keyword>